<evidence type="ECO:0000313" key="10">
    <source>
        <dbReference type="Proteomes" id="UP000245283"/>
    </source>
</evidence>
<dbReference type="GO" id="GO:0005829">
    <property type="term" value="C:cytosol"/>
    <property type="evidence" value="ECO:0007669"/>
    <property type="project" value="TreeGrafter"/>
</dbReference>
<keyword evidence="10" id="KW-1185">Reference proteome</keyword>
<feature type="compositionally biased region" description="Polar residues" evidence="5">
    <location>
        <begin position="254"/>
        <end position="275"/>
    </location>
</feature>
<dbReference type="PANTHER" id="PTHR12143:SF39">
    <property type="entry name" value="SECRETED PROTEIN"/>
    <property type="match status" value="1"/>
</dbReference>
<evidence type="ECO:0000313" key="9">
    <source>
        <dbReference type="EMBL" id="PWF26580.1"/>
    </source>
</evidence>
<dbReference type="Pfam" id="PF07971">
    <property type="entry name" value="Glyco_hydro_92"/>
    <property type="match status" value="1"/>
</dbReference>
<dbReference type="Pfam" id="PF00746">
    <property type="entry name" value="Gram_pos_anchor"/>
    <property type="match status" value="1"/>
</dbReference>
<dbReference type="AlphaFoldDB" id="A0A2V1KCF5"/>
<feature type="signal peptide" evidence="7">
    <location>
        <begin position="1"/>
        <end position="37"/>
    </location>
</feature>
<gene>
    <name evidence="9" type="ORF">DD236_06955</name>
</gene>
<dbReference type="OrthoDB" id="9804511at2"/>
<feature type="domain" description="Gram-positive cocci surface proteins LPxTG" evidence="8">
    <location>
        <begin position="1004"/>
        <end position="1036"/>
    </location>
</feature>
<evidence type="ECO:0000256" key="7">
    <source>
        <dbReference type="SAM" id="SignalP"/>
    </source>
</evidence>
<feature type="transmembrane region" description="Helical" evidence="6">
    <location>
        <begin position="1011"/>
        <end position="1030"/>
    </location>
</feature>
<dbReference type="EMBL" id="QETB01000003">
    <property type="protein sequence ID" value="PWF26580.1"/>
    <property type="molecule type" value="Genomic_DNA"/>
</dbReference>
<feature type="region of interest" description="Disordered" evidence="5">
    <location>
        <begin position="939"/>
        <end position="1007"/>
    </location>
</feature>
<dbReference type="InterPro" id="IPR050883">
    <property type="entry name" value="PNGase"/>
</dbReference>
<dbReference type="GO" id="GO:0005975">
    <property type="term" value="P:carbohydrate metabolic process"/>
    <property type="evidence" value="ECO:0007669"/>
    <property type="project" value="InterPro"/>
</dbReference>
<dbReference type="InterPro" id="IPR014718">
    <property type="entry name" value="GH-type_carb-bd"/>
</dbReference>
<evidence type="ECO:0000256" key="2">
    <source>
        <dbReference type="ARBA" id="ARBA00022525"/>
    </source>
</evidence>
<keyword evidence="6" id="KW-0812">Transmembrane</keyword>
<dbReference type="InterPro" id="IPR008928">
    <property type="entry name" value="6-hairpin_glycosidase_sf"/>
</dbReference>
<evidence type="ECO:0000256" key="5">
    <source>
        <dbReference type="SAM" id="MobiDB-lite"/>
    </source>
</evidence>
<dbReference type="SUPFAM" id="SSF48208">
    <property type="entry name" value="Six-hairpin glycosidases"/>
    <property type="match status" value="1"/>
</dbReference>
<comment type="caution">
    <text evidence="9">The sequence shown here is derived from an EMBL/GenBank/DDBJ whole genome shotgun (WGS) entry which is preliminary data.</text>
</comment>
<keyword evidence="6" id="KW-1133">Transmembrane helix</keyword>
<dbReference type="GO" id="GO:0030246">
    <property type="term" value="F:carbohydrate binding"/>
    <property type="evidence" value="ECO:0007669"/>
    <property type="project" value="InterPro"/>
</dbReference>
<dbReference type="GO" id="GO:0000224">
    <property type="term" value="F:peptide-N4-(N-acetyl-beta-glucosaminyl)asparagine amidase activity"/>
    <property type="evidence" value="ECO:0007669"/>
    <property type="project" value="TreeGrafter"/>
</dbReference>
<evidence type="ECO:0000256" key="1">
    <source>
        <dbReference type="ARBA" id="ARBA00022512"/>
    </source>
</evidence>
<keyword evidence="6" id="KW-0472">Membrane</keyword>
<dbReference type="Gene3D" id="3.30.2080.10">
    <property type="entry name" value="GH92 mannosidase domain"/>
    <property type="match status" value="1"/>
</dbReference>
<dbReference type="Pfam" id="PF17678">
    <property type="entry name" value="Glyco_hydro_92N"/>
    <property type="match status" value="1"/>
</dbReference>
<dbReference type="InterPro" id="IPR019931">
    <property type="entry name" value="LPXTG_anchor"/>
</dbReference>
<evidence type="ECO:0000256" key="3">
    <source>
        <dbReference type="ARBA" id="ARBA00022729"/>
    </source>
</evidence>
<keyword evidence="4" id="KW-0572">Peptidoglycan-anchor</keyword>
<dbReference type="PROSITE" id="PS50847">
    <property type="entry name" value="GRAM_POS_ANCHORING"/>
    <property type="match status" value="1"/>
</dbReference>
<reference evidence="10" key="1">
    <citation type="submission" date="2018-05" db="EMBL/GenBank/DDBJ databases">
        <authorList>
            <person name="Li Y."/>
        </authorList>
    </citation>
    <scope>NUCLEOTIDE SEQUENCE [LARGE SCALE GENOMIC DNA]</scope>
    <source>
        <strain evidence="10">sk1b4</strain>
    </source>
</reference>
<dbReference type="RefSeq" id="WP_109093653.1">
    <property type="nucleotide sequence ID" value="NZ_JBQDCU010000032.1"/>
</dbReference>
<dbReference type="NCBIfam" id="TIGR01180">
    <property type="entry name" value="aman2_put"/>
    <property type="match status" value="1"/>
</dbReference>
<feature type="compositionally biased region" description="Gly residues" evidence="5">
    <location>
        <begin position="982"/>
        <end position="1002"/>
    </location>
</feature>
<keyword evidence="3 7" id="KW-0732">Signal</keyword>
<dbReference type="Proteomes" id="UP000245283">
    <property type="component" value="Unassembled WGS sequence"/>
</dbReference>
<feature type="chain" id="PRO_5039428435" description="Gram-positive cocci surface proteins LPxTG domain-containing protein" evidence="7">
    <location>
        <begin position="38"/>
        <end position="1036"/>
    </location>
</feature>
<dbReference type="InterPro" id="IPR005887">
    <property type="entry name" value="GH92_a_mannosidase_put"/>
</dbReference>
<evidence type="ECO:0000256" key="4">
    <source>
        <dbReference type="ARBA" id="ARBA00023088"/>
    </source>
</evidence>
<protein>
    <recommendedName>
        <fullName evidence="8">Gram-positive cocci surface proteins LPxTG domain-containing protein</fullName>
    </recommendedName>
</protein>
<dbReference type="NCBIfam" id="TIGR01167">
    <property type="entry name" value="LPXTG_anchor"/>
    <property type="match status" value="1"/>
</dbReference>
<evidence type="ECO:0000259" key="8">
    <source>
        <dbReference type="PROSITE" id="PS50847"/>
    </source>
</evidence>
<keyword evidence="1" id="KW-0134">Cell wall</keyword>
<keyword evidence="2" id="KW-0964">Secreted</keyword>
<dbReference type="InterPro" id="IPR012939">
    <property type="entry name" value="Glyco_hydro_92"/>
</dbReference>
<dbReference type="PANTHER" id="PTHR12143">
    <property type="entry name" value="PEPTIDE N-GLYCANASE PNGASE -RELATED"/>
    <property type="match status" value="1"/>
</dbReference>
<dbReference type="GO" id="GO:0006516">
    <property type="term" value="P:glycoprotein catabolic process"/>
    <property type="evidence" value="ECO:0007669"/>
    <property type="project" value="TreeGrafter"/>
</dbReference>
<dbReference type="Gene3D" id="1.20.1610.10">
    <property type="entry name" value="alpha-1,2-mannosidases domains"/>
    <property type="match status" value="1"/>
</dbReference>
<name>A0A2V1KCF5_9ACTO</name>
<accession>A0A2V1KCF5</accession>
<organism evidence="9 10">
    <name type="scientific">Ancrocorticia populi</name>
    <dbReference type="NCBI Taxonomy" id="2175228"/>
    <lineage>
        <taxon>Bacteria</taxon>
        <taxon>Bacillati</taxon>
        <taxon>Actinomycetota</taxon>
        <taxon>Actinomycetes</taxon>
        <taxon>Actinomycetales</taxon>
        <taxon>Actinomycetaceae</taxon>
        <taxon>Ancrocorticia</taxon>
    </lineage>
</organism>
<dbReference type="InterPro" id="IPR041371">
    <property type="entry name" value="GH92_N"/>
</dbReference>
<dbReference type="Gene3D" id="2.70.98.10">
    <property type="match status" value="1"/>
</dbReference>
<dbReference type="Gene3D" id="1.20.1050.60">
    <property type="entry name" value="alpha-1,2-mannosidase"/>
    <property type="match status" value="1"/>
</dbReference>
<feature type="region of interest" description="Disordered" evidence="5">
    <location>
        <begin position="254"/>
        <end position="282"/>
    </location>
</feature>
<sequence length="1036" mass="109136">MRKHQSPLRRHRRSAGSTLAATALAITSITGGGAATAQPTAAGSAPVAPAQAAQPAPAAPAAQAEGLSALVNPFVGTSSEGNAYPGATAPFGMVQLSPDNANSYGNTSYSPDNRWVWGFSHRHINSAGCPAAGEILVEPSAADSPITAREQIAMVDGSEAAHAGYYTVQLEGGVTAELTTTERVGVHRYEFADSDTGHLSLNVGETLRDAGSSEVAWVDDQTLEGFVENGGFCGGTSTTEKVFFSAHFDRPADSTGTWDGSGTYTEESPSSVSDGGQNGAVATFDTTTDQDVEIAVGISFVDVDGARANRTSETSDDTLTFAQARAAAEAGWDDQLGAATITASNDARIIFYTQLYKALLSPTIGSDVDGRYRGMDKAVHTAEGWTYHQTFSLWDTYRTQATLHALVARDHATDIVRSMYQQRVEGGWFPRWSLGSIETNIMAGDPASAWVAENFTMGTVPDDIADPMWDYLVENATTPTPGDVASVGRQSADFYNQNHHIPFYFENEPGLGQEYEEYRHGGSSSMEFAISDAAIGAAAQRSGRPEAAEFLERGQWWRTLWNPDVELSGDYQGIVNAVFPDGSFNVRSNEKDDVTKSGFHEGTQWQYQWMASQDYAGLQEVMGGTDEFLDRLDYYFDMPALLENPGQSPSHWAKGGSDYYSSIGYNPGNEPTIMNPWLYSSAGHPAYVNDVLASNLNRFPNTPGGGVGNDDLGTMASWYVMATLGFEPVVPGSGMMALNSPRVEAASLRLGPDADSPVLQINASGSHESMPRYIESVAVNGTDHSATWFDVEDILSGGTLDFTLTQDRDTPWGTSRADRLPSVSDPVQVKASATAGSPEFQSGVETTNVVGKVEFEELTKIADDAVTFPTVSATFTADGTEYEAQPEATDNGWEFSVTAEFAKAGNLSGTLSVSAGEDTPKFAPETFEPVSVEVPVKVLGADPTDDPSEPGTDPSDNPSDGGSGEPGTGPSTSAPDPSESGGTVGAGDAGGSGNADGSGGDAGLPNTGAKVAGIVAAALLLTAAGTVLVARRRKQN</sequence>
<evidence type="ECO:0000256" key="6">
    <source>
        <dbReference type="SAM" id="Phobius"/>
    </source>
</evidence>
<proteinExistence type="predicted"/>